<sequence>MAECRHSQVLHLDKTQFSGVSHLDKTVLRHTCTTPGQDPTQFSGVQVRHTWRRLNDYSGRVYNTSPVNHVDSYHSNSFVNYKMTNLTTATTQICNNTTTVCVPDWTLIPLSWSNLTSSVVTCVHRSISLNVLVSLDCYE</sequence>
<name>A0AAD9L426_RIDPI</name>
<reference evidence="1" key="1">
    <citation type="journal article" date="2023" name="Mol. Biol. Evol.">
        <title>Third-Generation Sequencing Reveals the Adaptive Role of the Epigenome in Three Deep-Sea Polychaetes.</title>
        <authorList>
            <person name="Perez M."/>
            <person name="Aroh O."/>
            <person name="Sun Y."/>
            <person name="Lan Y."/>
            <person name="Juniper S.K."/>
            <person name="Young C.R."/>
            <person name="Angers B."/>
            <person name="Qian P.Y."/>
        </authorList>
    </citation>
    <scope>NUCLEOTIDE SEQUENCE</scope>
    <source>
        <strain evidence="1">R07B-5</strain>
    </source>
</reference>
<dbReference type="EMBL" id="JAODUO010000328">
    <property type="protein sequence ID" value="KAK2182989.1"/>
    <property type="molecule type" value="Genomic_DNA"/>
</dbReference>
<keyword evidence="2" id="KW-1185">Reference proteome</keyword>
<accession>A0AAD9L426</accession>
<evidence type="ECO:0000313" key="1">
    <source>
        <dbReference type="EMBL" id="KAK2182989.1"/>
    </source>
</evidence>
<comment type="caution">
    <text evidence="1">The sequence shown here is derived from an EMBL/GenBank/DDBJ whole genome shotgun (WGS) entry which is preliminary data.</text>
</comment>
<evidence type="ECO:0000313" key="2">
    <source>
        <dbReference type="Proteomes" id="UP001209878"/>
    </source>
</evidence>
<dbReference type="AlphaFoldDB" id="A0AAD9L426"/>
<proteinExistence type="predicted"/>
<organism evidence="1 2">
    <name type="scientific">Ridgeia piscesae</name>
    <name type="common">Tubeworm</name>
    <dbReference type="NCBI Taxonomy" id="27915"/>
    <lineage>
        <taxon>Eukaryota</taxon>
        <taxon>Metazoa</taxon>
        <taxon>Spiralia</taxon>
        <taxon>Lophotrochozoa</taxon>
        <taxon>Annelida</taxon>
        <taxon>Polychaeta</taxon>
        <taxon>Sedentaria</taxon>
        <taxon>Canalipalpata</taxon>
        <taxon>Sabellida</taxon>
        <taxon>Siboglinidae</taxon>
        <taxon>Ridgeia</taxon>
    </lineage>
</organism>
<protein>
    <submittedName>
        <fullName evidence="1">Uncharacterized protein</fullName>
    </submittedName>
</protein>
<dbReference type="Proteomes" id="UP001209878">
    <property type="component" value="Unassembled WGS sequence"/>
</dbReference>
<gene>
    <name evidence="1" type="ORF">NP493_328g01028</name>
</gene>